<evidence type="ECO:0000313" key="2">
    <source>
        <dbReference type="EMBL" id="KKK56292.1"/>
    </source>
</evidence>
<dbReference type="AlphaFoldDB" id="A0A0F8WHE0"/>
<dbReference type="EMBL" id="LAZR01065070">
    <property type="protein sequence ID" value="KKK56292.1"/>
    <property type="molecule type" value="Genomic_DNA"/>
</dbReference>
<reference evidence="2" key="1">
    <citation type="journal article" date="2015" name="Nature">
        <title>Complex archaea that bridge the gap between prokaryotes and eukaryotes.</title>
        <authorList>
            <person name="Spang A."/>
            <person name="Saw J.H."/>
            <person name="Jorgensen S.L."/>
            <person name="Zaremba-Niedzwiedzka K."/>
            <person name="Martijn J."/>
            <person name="Lind A.E."/>
            <person name="van Eijk R."/>
            <person name="Schleper C."/>
            <person name="Guy L."/>
            <person name="Ettema T.J."/>
        </authorList>
    </citation>
    <scope>NUCLEOTIDE SEQUENCE</scope>
</reference>
<name>A0A0F8WHE0_9ZZZZ</name>
<protein>
    <recommendedName>
        <fullName evidence="1">Secretion system C-terminal sorting domain-containing protein</fullName>
    </recommendedName>
</protein>
<gene>
    <name evidence="2" type="ORF">LCGC14_3065980</name>
</gene>
<dbReference type="InterPro" id="IPR026444">
    <property type="entry name" value="Secre_tail"/>
</dbReference>
<feature type="non-terminal residue" evidence="2">
    <location>
        <position position="1"/>
    </location>
</feature>
<feature type="domain" description="Secretion system C-terminal sorting" evidence="1">
    <location>
        <begin position="51"/>
        <end position="101"/>
    </location>
</feature>
<accession>A0A0F8WHE0</accession>
<sequence length="110" mass="12253">VQDADTSQSYDQNLSISIVDIDESVGLEKILEPALIAHFDAVMRCVIVTLPDSDARDQKLSLIDMLGKTVWSSELLNTQRIEIDVSKMNHGYYVLQLHGNNPANSLILIQ</sequence>
<evidence type="ECO:0000259" key="1">
    <source>
        <dbReference type="Pfam" id="PF18962"/>
    </source>
</evidence>
<organism evidence="2">
    <name type="scientific">marine sediment metagenome</name>
    <dbReference type="NCBI Taxonomy" id="412755"/>
    <lineage>
        <taxon>unclassified sequences</taxon>
        <taxon>metagenomes</taxon>
        <taxon>ecological metagenomes</taxon>
    </lineage>
</organism>
<proteinExistence type="predicted"/>
<comment type="caution">
    <text evidence="2">The sequence shown here is derived from an EMBL/GenBank/DDBJ whole genome shotgun (WGS) entry which is preliminary data.</text>
</comment>
<dbReference type="Pfam" id="PF18962">
    <property type="entry name" value="Por_Secre_tail"/>
    <property type="match status" value="1"/>
</dbReference>